<keyword evidence="3" id="KW-1185">Reference proteome</keyword>
<evidence type="ECO:0000256" key="1">
    <source>
        <dbReference type="SAM" id="Phobius"/>
    </source>
</evidence>
<accession>A0ABX8G874</accession>
<protein>
    <submittedName>
        <fullName evidence="2">DUF1146 family protein</fullName>
    </submittedName>
</protein>
<dbReference type="Pfam" id="PF06612">
    <property type="entry name" value="DUF1146"/>
    <property type="match status" value="1"/>
</dbReference>
<dbReference type="RefSeq" id="WP_029342736.1">
    <property type="nucleotide sequence ID" value="NZ_CP075897.1"/>
</dbReference>
<dbReference type="GeneID" id="88812906"/>
<keyword evidence="1" id="KW-0472">Membrane</keyword>
<evidence type="ECO:0000313" key="2">
    <source>
        <dbReference type="EMBL" id="QWB29785.1"/>
    </source>
</evidence>
<reference evidence="2 3" key="1">
    <citation type="submission" date="2021-05" db="EMBL/GenBank/DDBJ databases">
        <title>Biocontrol using Exiguobacterium acetylicum SI17 against litchi downy blight caused by Peronophythora litchii.</title>
        <authorList>
            <person name="Zheng L."/>
        </authorList>
    </citation>
    <scope>NUCLEOTIDE SEQUENCE [LARGE SCALE GENOMIC DNA]</scope>
    <source>
        <strain evidence="2 3">SI17</strain>
    </source>
</reference>
<organism evidence="2 3">
    <name type="scientific">Exiguobacterium acetylicum</name>
    <name type="common">Brevibacterium acetylicum</name>
    <dbReference type="NCBI Taxonomy" id="41170"/>
    <lineage>
        <taxon>Bacteria</taxon>
        <taxon>Bacillati</taxon>
        <taxon>Bacillota</taxon>
        <taxon>Bacilli</taxon>
        <taxon>Bacillales</taxon>
        <taxon>Bacillales Family XII. Incertae Sedis</taxon>
        <taxon>Exiguobacterium</taxon>
    </lineage>
</organism>
<feature type="transmembrane region" description="Helical" evidence="1">
    <location>
        <begin position="7"/>
        <end position="24"/>
    </location>
</feature>
<dbReference type="InterPro" id="IPR009526">
    <property type="entry name" value="DUF1146"/>
</dbReference>
<feature type="transmembrane region" description="Helical" evidence="1">
    <location>
        <begin position="44"/>
        <end position="63"/>
    </location>
</feature>
<keyword evidence="1" id="KW-0812">Transmembrane</keyword>
<evidence type="ECO:0000313" key="3">
    <source>
        <dbReference type="Proteomes" id="UP000679498"/>
    </source>
</evidence>
<sequence length="77" mass="8471">MTSIGVSALVSMLVYIVAILLAWWSLLPVKWEKILQHPKGPHAVALRTILAIALGSIVARFLLDYAGFAQRLQFLIG</sequence>
<name>A0ABX8G874_EXIAC</name>
<gene>
    <name evidence="2" type="ORF">KKI46_14510</name>
</gene>
<keyword evidence="1" id="KW-1133">Transmembrane helix</keyword>
<dbReference type="Proteomes" id="UP000679498">
    <property type="component" value="Chromosome"/>
</dbReference>
<dbReference type="EMBL" id="CP075897">
    <property type="protein sequence ID" value="QWB29785.1"/>
    <property type="molecule type" value="Genomic_DNA"/>
</dbReference>
<proteinExistence type="predicted"/>